<dbReference type="EMBL" id="ML991799">
    <property type="protein sequence ID" value="KAF2234379.1"/>
    <property type="molecule type" value="Genomic_DNA"/>
</dbReference>
<dbReference type="PANTHER" id="PTHR33112">
    <property type="entry name" value="DOMAIN PROTEIN, PUTATIVE-RELATED"/>
    <property type="match status" value="1"/>
</dbReference>
<dbReference type="Proteomes" id="UP000800092">
    <property type="component" value="Unassembled WGS sequence"/>
</dbReference>
<dbReference type="PANTHER" id="PTHR33112:SF8">
    <property type="entry name" value="HETEROKARYON INCOMPATIBILITY DOMAIN-CONTAINING PROTEIN"/>
    <property type="match status" value="1"/>
</dbReference>
<name>A0A6A6H927_VIRVR</name>
<dbReference type="AlphaFoldDB" id="A0A6A6H927"/>
<proteinExistence type="predicted"/>
<evidence type="ECO:0000313" key="2">
    <source>
        <dbReference type="EMBL" id="KAF2234379.1"/>
    </source>
</evidence>
<feature type="domain" description="Heterokaryon incompatibility" evidence="1">
    <location>
        <begin position="130"/>
        <end position="279"/>
    </location>
</feature>
<protein>
    <submittedName>
        <fullName evidence="2">HET-domain-containing protein</fullName>
    </submittedName>
</protein>
<dbReference type="OrthoDB" id="5362512at2759"/>
<reference evidence="2" key="1">
    <citation type="journal article" date="2020" name="Stud. Mycol.">
        <title>101 Dothideomycetes genomes: a test case for predicting lifestyles and emergence of pathogens.</title>
        <authorList>
            <person name="Haridas S."/>
            <person name="Albert R."/>
            <person name="Binder M."/>
            <person name="Bloem J."/>
            <person name="Labutti K."/>
            <person name="Salamov A."/>
            <person name="Andreopoulos B."/>
            <person name="Baker S."/>
            <person name="Barry K."/>
            <person name="Bills G."/>
            <person name="Bluhm B."/>
            <person name="Cannon C."/>
            <person name="Castanera R."/>
            <person name="Culley D."/>
            <person name="Daum C."/>
            <person name="Ezra D."/>
            <person name="Gonzalez J."/>
            <person name="Henrissat B."/>
            <person name="Kuo A."/>
            <person name="Liang C."/>
            <person name="Lipzen A."/>
            <person name="Lutzoni F."/>
            <person name="Magnuson J."/>
            <person name="Mondo S."/>
            <person name="Nolan M."/>
            <person name="Ohm R."/>
            <person name="Pangilinan J."/>
            <person name="Park H.-J."/>
            <person name="Ramirez L."/>
            <person name="Alfaro M."/>
            <person name="Sun H."/>
            <person name="Tritt A."/>
            <person name="Yoshinaga Y."/>
            <person name="Zwiers L.-H."/>
            <person name="Turgeon B."/>
            <person name="Goodwin S."/>
            <person name="Spatafora J."/>
            <person name="Crous P."/>
            <person name="Grigoriev I."/>
        </authorList>
    </citation>
    <scope>NUCLEOTIDE SEQUENCE</scope>
    <source>
        <strain evidence="2">Tuck. ex Michener</strain>
    </source>
</reference>
<keyword evidence="3" id="KW-1185">Reference proteome</keyword>
<sequence>MPPTPFTFCTRASPRHLESGADLPDSRCWLFFKHNIPNGRVIRVDLDPNQASYDKPRPYNDCTPSNTGSALCTSLAQKWLETCLCNHDICRNDDRVDRRPTRLLDLEPPGHVTQPEMTISLTASPPAAPYMTLSHCWGALKTIKLLKNNVRDFCSGLPVDGLPATYKDAIHITKALGVRYLWIDSLCIIQDSEEDWLHEAAAMSTVYSFSYCNIAALDAADSHGGCFFERDPSRVDIQNLEVQHPQGQGSREYEVSTHTDWVGTLEQSPLYHRAWVLQERILPPRTLLYGKHQILWECRSHAACETFPSGVPEEIKPYAVFHSKQMLTKPDLASPREKFWDDVVERYSCGNLTHLSDKLVAISGIASVYGPADDYLAGVWRKTLLPDLLWHVPELKQFNGQPSVRPADYRAPSWSWASVEGEISYMHRHTKQIIARVLDAQTTSLLPPTASGKLTAEDRAKSKFSKVTAGYIQISGLFGEACLIKKKENKQLFFIMSKISPQSRNADPSQVEHLKQKLNDASIWLDEYHHARPPPRVLYWILVSTEKGLVLCRSHQGSYQRLGMFVVKELDAVQFENIPHATIEVV</sequence>
<gene>
    <name evidence="2" type="ORF">EV356DRAFT_466940</name>
</gene>
<dbReference type="Pfam" id="PF06985">
    <property type="entry name" value="HET"/>
    <property type="match status" value="1"/>
</dbReference>
<evidence type="ECO:0000313" key="3">
    <source>
        <dbReference type="Proteomes" id="UP000800092"/>
    </source>
</evidence>
<organism evidence="2 3">
    <name type="scientific">Viridothelium virens</name>
    <name type="common">Speckled blister lichen</name>
    <name type="synonym">Trypethelium virens</name>
    <dbReference type="NCBI Taxonomy" id="1048519"/>
    <lineage>
        <taxon>Eukaryota</taxon>
        <taxon>Fungi</taxon>
        <taxon>Dikarya</taxon>
        <taxon>Ascomycota</taxon>
        <taxon>Pezizomycotina</taxon>
        <taxon>Dothideomycetes</taxon>
        <taxon>Dothideomycetes incertae sedis</taxon>
        <taxon>Trypetheliales</taxon>
        <taxon>Trypetheliaceae</taxon>
        <taxon>Viridothelium</taxon>
    </lineage>
</organism>
<evidence type="ECO:0000259" key="1">
    <source>
        <dbReference type="Pfam" id="PF06985"/>
    </source>
</evidence>
<accession>A0A6A6H927</accession>
<dbReference type="InterPro" id="IPR010730">
    <property type="entry name" value="HET"/>
</dbReference>